<accession>A0A0B6XZ67</accession>
<organism evidence="2">
    <name type="scientific">Arion vulgaris</name>
    <dbReference type="NCBI Taxonomy" id="1028688"/>
    <lineage>
        <taxon>Eukaryota</taxon>
        <taxon>Metazoa</taxon>
        <taxon>Spiralia</taxon>
        <taxon>Lophotrochozoa</taxon>
        <taxon>Mollusca</taxon>
        <taxon>Gastropoda</taxon>
        <taxon>Heterobranchia</taxon>
        <taxon>Euthyneura</taxon>
        <taxon>Panpulmonata</taxon>
        <taxon>Eupulmonata</taxon>
        <taxon>Stylommatophora</taxon>
        <taxon>Helicina</taxon>
        <taxon>Arionoidea</taxon>
        <taxon>Arionidae</taxon>
        <taxon>Arion</taxon>
    </lineage>
</organism>
<sequence>LRSEKMKSNKISKELIHKTKVLLSEVEKYKSNDQKKKGLLKKLEDEIVERRTMYLKVKEEVEGLKREMLESKNKSTKDLEIENIRKELAEELLRLKKTEEKKEKLVVRNEFLERKIDELKTE</sequence>
<feature type="non-terminal residue" evidence="2">
    <location>
        <position position="1"/>
    </location>
</feature>
<evidence type="ECO:0000313" key="2">
    <source>
        <dbReference type="EMBL" id="CEK49352.1"/>
    </source>
</evidence>
<dbReference type="AlphaFoldDB" id="A0A0B6XZ67"/>
<protein>
    <submittedName>
        <fullName evidence="2">Uncharacterized protein</fullName>
    </submittedName>
</protein>
<feature type="non-terminal residue" evidence="2">
    <location>
        <position position="122"/>
    </location>
</feature>
<reference evidence="2" key="1">
    <citation type="submission" date="2014-12" db="EMBL/GenBank/DDBJ databases">
        <title>Insight into the proteome of Arion vulgaris.</title>
        <authorList>
            <person name="Aradska J."/>
            <person name="Bulat T."/>
            <person name="Smidak R."/>
            <person name="Sarate P."/>
            <person name="Gangsoo J."/>
            <person name="Sialana F."/>
            <person name="Bilban M."/>
            <person name="Lubec G."/>
        </authorList>
    </citation>
    <scope>NUCLEOTIDE SEQUENCE</scope>
    <source>
        <tissue evidence="2">Skin</tissue>
    </source>
</reference>
<gene>
    <name evidence="2" type="primary">ORF7425</name>
</gene>
<keyword evidence="1" id="KW-0175">Coiled coil</keyword>
<proteinExistence type="predicted"/>
<feature type="coiled-coil region" evidence="1">
    <location>
        <begin position="26"/>
        <end position="122"/>
    </location>
</feature>
<evidence type="ECO:0000256" key="1">
    <source>
        <dbReference type="SAM" id="Coils"/>
    </source>
</evidence>
<dbReference type="EMBL" id="HACG01002487">
    <property type="protein sequence ID" value="CEK49352.1"/>
    <property type="molecule type" value="Transcribed_RNA"/>
</dbReference>
<name>A0A0B6XZ67_9EUPU</name>